<reference evidence="12" key="1">
    <citation type="submission" date="2025-08" db="UniProtKB">
        <authorList>
            <consortium name="Ensembl"/>
        </authorList>
    </citation>
    <scope>IDENTIFICATION</scope>
</reference>
<protein>
    <recommendedName>
        <fullName evidence="11">G-protein coupled receptors family 1 profile domain-containing protein</fullName>
    </recommendedName>
</protein>
<dbReference type="Ensembl" id="ENSPMAT00000001201.1">
    <property type="protein sequence ID" value="ENSPMAP00000001196.1"/>
    <property type="gene ID" value="ENSPMAG00000001076.1"/>
</dbReference>
<keyword evidence="5" id="KW-0297">G-protein coupled receptor</keyword>
<evidence type="ECO:0000256" key="1">
    <source>
        <dbReference type="ARBA" id="ARBA00004651"/>
    </source>
</evidence>
<feature type="transmembrane region" description="Helical" evidence="10">
    <location>
        <begin position="40"/>
        <end position="59"/>
    </location>
</feature>
<keyword evidence="7" id="KW-0675">Receptor</keyword>
<evidence type="ECO:0000256" key="8">
    <source>
        <dbReference type="ARBA" id="ARBA00023224"/>
    </source>
</evidence>
<dbReference type="PROSITE" id="PS50262">
    <property type="entry name" value="G_PROTEIN_RECEP_F1_2"/>
    <property type="match status" value="1"/>
</dbReference>
<evidence type="ECO:0000256" key="7">
    <source>
        <dbReference type="ARBA" id="ARBA00023170"/>
    </source>
</evidence>
<dbReference type="InterPro" id="IPR017452">
    <property type="entry name" value="GPCR_Rhodpsn_7TM"/>
</dbReference>
<evidence type="ECO:0000256" key="3">
    <source>
        <dbReference type="ARBA" id="ARBA00022692"/>
    </source>
</evidence>
<keyword evidence="2" id="KW-1003">Cell membrane</keyword>
<feature type="transmembrane region" description="Helical" evidence="10">
    <location>
        <begin position="7"/>
        <end position="34"/>
    </location>
</feature>
<reference evidence="12" key="2">
    <citation type="submission" date="2025-09" db="UniProtKB">
        <authorList>
            <consortium name="Ensembl"/>
        </authorList>
    </citation>
    <scope>IDENTIFICATION</scope>
</reference>
<dbReference type="STRING" id="7757.ENSPMAP00000001196"/>
<dbReference type="HOGENOM" id="CLU_009579_11_0_1"/>
<dbReference type="Pfam" id="PF00001">
    <property type="entry name" value="7tm_1"/>
    <property type="match status" value="2"/>
</dbReference>
<dbReference type="GO" id="GO:0005886">
    <property type="term" value="C:plasma membrane"/>
    <property type="evidence" value="ECO:0007669"/>
    <property type="project" value="UniProtKB-SubCell"/>
</dbReference>
<evidence type="ECO:0000259" key="11">
    <source>
        <dbReference type="PROSITE" id="PS50262"/>
    </source>
</evidence>
<dbReference type="PRINTS" id="PR00237">
    <property type="entry name" value="GPCRRHODOPSN"/>
</dbReference>
<evidence type="ECO:0000256" key="10">
    <source>
        <dbReference type="SAM" id="Phobius"/>
    </source>
</evidence>
<comment type="subcellular location">
    <subcellularLocation>
        <location evidence="1">Cell membrane</location>
        <topology evidence="1">Multi-pass membrane protein</topology>
    </subcellularLocation>
</comment>
<name>S4R7L6_PETMA</name>
<feature type="transmembrane region" description="Helical" evidence="10">
    <location>
        <begin position="105"/>
        <end position="129"/>
    </location>
</feature>
<keyword evidence="6 10" id="KW-0472">Membrane</keyword>
<keyword evidence="3 10" id="KW-0812">Transmembrane</keyword>
<feature type="transmembrane region" description="Helical" evidence="10">
    <location>
        <begin position="80"/>
        <end position="99"/>
    </location>
</feature>
<keyword evidence="8" id="KW-0807">Transducer</keyword>
<feature type="transmembrane region" description="Helical" evidence="10">
    <location>
        <begin position="243"/>
        <end position="261"/>
    </location>
</feature>
<dbReference type="SUPFAM" id="SSF81321">
    <property type="entry name" value="Family A G protein-coupled receptor-like"/>
    <property type="match status" value="1"/>
</dbReference>
<proteinExistence type="predicted"/>
<dbReference type="GO" id="GO:0030594">
    <property type="term" value="F:neurotransmitter receptor activity"/>
    <property type="evidence" value="ECO:0007669"/>
    <property type="project" value="TreeGrafter"/>
</dbReference>
<feature type="region of interest" description="Disordered" evidence="9">
    <location>
        <begin position="183"/>
        <end position="204"/>
    </location>
</feature>
<evidence type="ECO:0000256" key="5">
    <source>
        <dbReference type="ARBA" id="ARBA00023040"/>
    </source>
</evidence>
<evidence type="ECO:0000256" key="9">
    <source>
        <dbReference type="SAM" id="MobiDB-lite"/>
    </source>
</evidence>
<dbReference type="GO" id="GO:0045202">
    <property type="term" value="C:synapse"/>
    <property type="evidence" value="ECO:0007669"/>
    <property type="project" value="GOC"/>
</dbReference>
<dbReference type="GO" id="GO:0004993">
    <property type="term" value="F:G protein-coupled serotonin receptor activity"/>
    <property type="evidence" value="ECO:0007669"/>
    <property type="project" value="TreeGrafter"/>
</dbReference>
<dbReference type="GO" id="GO:0007268">
    <property type="term" value="P:chemical synaptic transmission"/>
    <property type="evidence" value="ECO:0007669"/>
    <property type="project" value="TreeGrafter"/>
</dbReference>
<keyword evidence="4 10" id="KW-1133">Transmembrane helix</keyword>
<evidence type="ECO:0000256" key="4">
    <source>
        <dbReference type="ARBA" id="ARBA00022989"/>
    </source>
</evidence>
<dbReference type="GO" id="GO:0007187">
    <property type="term" value="P:G protein-coupled receptor signaling pathway, coupled to cyclic nucleotide second messenger"/>
    <property type="evidence" value="ECO:0007669"/>
    <property type="project" value="TreeGrafter"/>
</dbReference>
<dbReference type="GO" id="GO:0030425">
    <property type="term" value="C:dendrite"/>
    <property type="evidence" value="ECO:0007669"/>
    <property type="project" value="TreeGrafter"/>
</dbReference>
<accession>S4R7L6</accession>
<feature type="domain" description="G-protein coupled receptors family 1 profile" evidence="11">
    <location>
        <begin position="23"/>
        <end position="262"/>
    </location>
</feature>
<dbReference type="Gene3D" id="1.20.1070.10">
    <property type="entry name" value="Rhodopsin 7-helix transmembrane proteins"/>
    <property type="match status" value="1"/>
</dbReference>
<sequence length="294" mass="32713">FSPMSQLVILVAGCPSIAWAIAGNLLVIPSIALFSQLQTWTNFLALSLAVFDLVAVMTMPYKVAVTVYNCWFHGQMFSKIHFLLSIVFCNASVITIKWVTKRTLAVMVLLMCVGTLLLSTPVFVAFIMFVTKRIFERARCTSVCMAGAAMEFDVFLGPLPFVVSLLTATVLYSRVYVVTRSGGYPGRDRPPPRSEKKRRSSSSSRAASRTLAIIVGFFTLSRVPMVSFALANVAMNFAVAREVWSLMCLIGFVNAMLNPLIHVTSDRRFGVAFHAKLMGKMLRWVRARNMNLRE</sequence>
<dbReference type="PANTHER" id="PTHR24247">
    <property type="entry name" value="5-HYDROXYTRYPTAMINE RECEPTOR"/>
    <property type="match status" value="1"/>
</dbReference>
<organism evidence="12">
    <name type="scientific">Petromyzon marinus</name>
    <name type="common">Sea lamprey</name>
    <dbReference type="NCBI Taxonomy" id="7757"/>
    <lineage>
        <taxon>Eukaryota</taxon>
        <taxon>Metazoa</taxon>
        <taxon>Chordata</taxon>
        <taxon>Craniata</taxon>
        <taxon>Vertebrata</taxon>
        <taxon>Cyclostomata</taxon>
        <taxon>Hyperoartia</taxon>
        <taxon>Petromyzontiformes</taxon>
        <taxon>Petromyzontidae</taxon>
        <taxon>Petromyzon</taxon>
    </lineage>
</organism>
<dbReference type="AlphaFoldDB" id="S4R7L6"/>
<evidence type="ECO:0000256" key="2">
    <source>
        <dbReference type="ARBA" id="ARBA00022475"/>
    </source>
</evidence>
<evidence type="ECO:0000313" key="12">
    <source>
        <dbReference type="Ensembl" id="ENSPMAP00000001196.1"/>
    </source>
</evidence>
<feature type="transmembrane region" description="Helical" evidence="10">
    <location>
        <begin position="206"/>
        <end position="231"/>
    </location>
</feature>
<dbReference type="PANTHER" id="PTHR24247:SF202">
    <property type="entry name" value="5-HYDROXYTRYPTAMINE RECEPTOR 1"/>
    <property type="match status" value="1"/>
</dbReference>
<dbReference type="InterPro" id="IPR000276">
    <property type="entry name" value="GPCR_Rhodpsn"/>
</dbReference>
<evidence type="ECO:0000256" key="6">
    <source>
        <dbReference type="ARBA" id="ARBA00023136"/>
    </source>
</evidence>